<accession>A0A7C5U7R9</accession>
<keyword evidence="4 6" id="KW-0676">Redox-active center</keyword>
<evidence type="ECO:0000256" key="4">
    <source>
        <dbReference type="ARBA" id="ARBA00023284"/>
    </source>
</evidence>
<gene>
    <name evidence="8" type="primary">trxA</name>
    <name evidence="8" type="ORF">ENM42_03785</name>
</gene>
<protein>
    <submittedName>
        <fullName evidence="8">Thioredoxin</fullName>
    </submittedName>
</protein>
<keyword evidence="1" id="KW-0813">Transport</keyword>
<comment type="caution">
    <text evidence="8">The sequence shown here is derived from an EMBL/GenBank/DDBJ whole genome shotgun (WGS) entry which is preliminary data.</text>
</comment>
<dbReference type="InterPro" id="IPR017937">
    <property type="entry name" value="Thioredoxin_CS"/>
</dbReference>
<dbReference type="NCBIfam" id="TIGR01068">
    <property type="entry name" value="thioredoxin"/>
    <property type="match status" value="1"/>
</dbReference>
<evidence type="ECO:0000256" key="1">
    <source>
        <dbReference type="ARBA" id="ARBA00022448"/>
    </source>
</evidence>
<dbReference type="InterPro" id="IPR013766">
    <property type="entry name" value="Thioredoxin_domain"/>
</dbReference>
<evidence type="ECO:0000313" key="8">
    <source>
        <dbReference type="EMBL" id="HHR40932.1"/>
    </source>
</evidence>
<proteinExistence type="predicted"/>
<dbReference type="PROSITE" id="PS51352">
    <property type="entry name" value="THIOREDOXIN_2"/>
    <property type="match status" value="1"/>
</dbReference>
<dbReference type="PANTHER" id="PTHR45663">
    <property type="entry name" value="GEO12009P1"/>
    <property type="match status" value="1"/>
</dbReference>
<dbReference type="Gene3D" id="3.40.30.10">
    <property type="entry name" value="Glutaredoxin"/>
    <property type="match status" value="1"/>
</dbReference>
<evidence type="ECO:0000256" key="2">
    <source>
        <dbReference type="ARBA" id="ARBA00022982"/>
    </source>
</evidence>
<keyword evidence="2" id="KW-0249">Electron transport</keyword>
<feature type="site" description="Contributes to redox potential value" evidence="5">
    <location>
        <position position="33"/>
    </location>
</feature>
<dbReference type="PROSITE" id="PS00194">
    <property type="entry name" value="THIOREDOXIN_1"/>
    <property type="match status" value="1"/>
</dbReference>
<dbReference type="GO" id="GO:0015035">
    <property type="term" value="F:protein-disulfide reductase activity"/>
    <property type="evidence" value="ECO:0007669"/>
    <property type="project" value="InterPro"/>
</dbReference>
<organism evidence="8">
    <name type="scientific">Caldiarchaeum subterraneum</name>
    <dbReference type="NCBI Taxonomy" id="311458"/>
    <lineage>
        <taxon>Archaea</taxon>
        <taxon>Nitrososphaerota</taxon>
        <taxon>Candidatus Caldarchaeales</taxon>
        <taxon>Candidatus Caldarchaeaceae</taxon>
        <taxon>Candidatus Caldarchaeum</taxon>
    </lineage>
</organism>
<dbReference type="PANTHER" id="PTHR45663:SF11">
    <property type="entry name" value="GEO12009P1"/>
    <property type="match status" value="1"/>
</dbReference>
<feature type="active site" description="Nucleophile" evidence="5">
    <location>
        <position position="34"/>
    </location>
</feature>
<dbReference type="PRINTS" id="PR00421">
    <property type="entry name" value="THIOREDOXIN"/>
</dbReference>
<evidence type="ECO:0000256" key="3">
    <source>
        <dbReference type="ARBA" id="ARBA00023157"/>
    </source>
</evidence>
<feature type="site" description="Contributes to redox potential value" evidence="5">
    <location>
        <position position="32"/>
    </location>
</feature>
<dbReference type="InterPro" id="IPR036249">
    <property type="entry name" value="Thioredoxin-like_sf"/>
</dbReference>
<dbReference type="EMBL" id="DRXS01000204">
    <property type="protein sequence ID" value="HHR40932.1"/>
    <property type="molecule type" value="Genomic_DNA"/>
</dbReference>
<evidence type="ECO:0000256" key="6">
    <source>
        <dbReference type="PIRSR" id="PIRSR000077-4"/>
    </source>
</evidence>
<feature type="active site" description="Nucleophile" evidence="5">
    <location>
        <position position="31"/>
    </location>
</feature>
<dbReference type="AlphaFoldDB" id="A0A7C5U7R9"/>
<evidence type="ECO:0000259" key="7">
    <source>
        <dbReference type="PROSITE" id="PS51352"/>
    </source>
</evidence>
<dbReference type="CDD" id="cd02947">
    <property type="entry name" value="TRX_family"/>
    <property type="match status" value="1"/>
</dbReference>
<dbReference type="SUPFAM" id="SSF52833">
    <property type="entry name" value="Thioredoxin-like"/>
    <property type="match status" value="1"/>
</dbReference>
<feature type="site" description="Deprotonates C-terminal active site Cys" evidence="5">
    <location>
        <position position="25"/>
    </location>
</feature>
<feature type="disulfide bond" description="Redox-active" evidence="6">
    <location>
        <begin position="31"/>
        <end position="34"/>
    </location>
</feature>
<dbReference type="FunFam" id="3.40.30.10:FF:000001">
    <property type="entry name" value="Thioredoxin"/>
    <property type="match status" value="1"/>
</dbReference>
<sequence length="103" mass="11598">MSEPVEVTDTDFDGFVSRHKFVVVDFWADWCAPCRAIAPVVKELAKQYAGKVVFGKLNFDENPRTASRFGIMGIPTLLFFKVVDMVVGAVPRRTLEARIAQYL</sequence>
<feature type="domain" description="Thioredoxin" evidence="7">
    <location>
        <begin position="1"/>
        <end position="103"/>
    </location>
</feature>
<dbReference type="PIRSF" id="PIRSF000077">
    <property type="entry name" value="Thioredoxin"/>
    <property type="match status" value="1"/>
</dbReference>
<reference evidence="8" key="1">
    <citation type="journal article" date="2020" name="mSystems">
        <title>Genome- and Community-Level Interaction Insights into Carbon Utilization and Element Cycling Functions of Hydrothermarchaeota in Hydrothermal Sediment.</title>
        <authorList>
            <person name="Zhou Z."/>
            <person name="Liu Y."/>
            <person name="Xu W."/>
            <person name="Pan J."/>
            <person name="Luo Z.H."/>
            <person name="Li M."/>
        </authorList>
    </citation>
    <scope>NUCLEOTIDE SEQUENCE [LARGE SCALE GENOMIC DNA]</scope>
    <source>
        <strain evidence="8">SpSt-1084</strain>
    </source>
</reference>
<dbReference type="InterPro" id="IPR005746">
    <property type="entry name" value="Thioredoxin"/>
</dbReference>
<dbReference type="Pfam" id="PF00085">
    <property type="entry name" value="Thioredoxin"/>
    <property type="match status" value="1"/>
</dbReference>
<name>A0A7C5U7R9_CALS0</name>
<dbReference type="GO" id="GO:0005737">
    <property type="term" value="C:cytoplasm"/>
    <property type="evidence" value="ECO:0007669"/>
    <property type="project" value="TreeGrafter"/>
</dbReference>
<keyword evidence="3 6" id="KW-1015">Disulfide bond</keyword>
<evidence type="ECO:0000256" key="5">
    <source>
        <dbReference type="PIRSR" id="PIRSR000077-1"/>
    </source>
</evidence>